<evidence type="ECO:0000259" key="7">
    <source>
        <dbReference type="Pfam" id="PF01094"/>
    </source>
</evidence>
<keyword evidence="5 8" id="KW-0675">Receptor</keyword>
<keyword evidence="9" id="KW-1185">Reference proteome</keyword>
<proteinExistence type="predicted"/>
<sequence length="1192" mass="139518">MLYADFHRNLLKFIMNTRSMRIDSEMDKKFKSENFDIFEFASDGSSGRDIEILNFKHDHSNGFFRFDNVALYNQNQQTLMKNPNIRYIFYKFNGFINGHKEYNETEFIGSDCINLKKCIQCEPQSPEFIYMPSWDNLIVSGIFDIHHHSAQNPFICERNETLFDNIQNVEAFLWTIDLINQDTNILPGVHLGTLIFDTCSSYQKIYRDVSNFLSNSLLLGDYKVQIPNSESLAGFIVDGTTTKVIDSVLDLTKPLNMSVLATDAREIKYNDIRHYPQFLGFSLPNNIYVDAIISFLKKYSWTYVSVLYENNNFITYRHVDAFSYFQHKSQQNGIQIATKEAFNENNIPNTIKNLKSFAQIGSRLVIVFLSSENLAKFLEFNAKQLDDNNRLQPYEIMFITIDSQNVLQEFARQQPESQTMINAISFGPDEHIITEFEEYFFDLSIQNNQKNPWFIQYWEKVNNCRGFNCNKIQTNLRNKNITINSRTTNIIHSVVAIAHGLEYLRRKLCPETYSGLCPEFHSHVRQNSQMIYNFIKQNGFISLDGSKFRFTPKSNYLIGNLNLFHLQRHHNMLVWNEIGRFDYENGIQMEKMKHKFNTNNGTAILFTKLISHCQNSNECAAMKEMNQMNRTLLPLIPMKLSQATIALFIPLHDVERSSNGVNYTCGHINPDVFEKFMAIYYSLMNNKVEQSKMADGESRSSSSSLNLNILLLDLCTLNEEKLTTILSDYNFTPKIIAILSLNGEQNSMMISNNNNGNRNGNGNNIVHQLGQRFKNQFLNLLGDYNPFVYSFHQSSSNNDRQNFFLTTNNENNNNVADIDVKKNHQMLTSRLIIDLCVRMKWTTINIVYSNEFIRNYFQFEANKMNICVDKTIQITGKDIERKLFTSNEWQSFTQQLDTNIIIVLTNQEINEFLIKYSSKYVLDRFIWIGDKYLKTAATNSLKNYRKSIQYGIVLKRYQKDHHSSIIDHEMSIALDDLSKYYNINNQRVGNKIINDLLHEYWQRKFHCSSYTQKYDPKCFDSKYARKAMLNIKDIKRLMDFSKTLSTTIMKFMSNRCLNVTNQQQQQQFDELCLYNFHLRNELKQNIIEDLSNNNYYLNYDYKQTINVDNHYEMEILLNQAKTINIFNTLNWPNITDFFAKNINNNGRSNCRTSCTYCTLQLSQSKNKSVNMLFSDTLQSSLIIENNLYRTCI</sequence>
<reference evidence="8 9" key="1">
    <citation type="submission" date="2017-03" db="EMBL/GenBank/DDBJ databases">
        <title>Genome Survey of Euroglyphus maynei.</title>
        <authorList>
            <person name="Arlian L.G."/>
            <person name="Morgan M.S."/>
            <person name="Rider S.D."/>
        </authorList>
    </citation>
    <scope>NUCLEOTIDE SEQUENCE [LARGE SCALE GENOMIC DNA]</scope>
    <source>
        <strain evidence="8">Arlian Lab</strain>
        <tissue evidence="8">Whole body</tissue>
    </source>
</reference>
<evidence type="ECO:0000256" key="4">
    <source>
        <dbReference type="ARBA" id="ARBA00023136"/>
    </source>
</evidence>
<dbReference type="PRINTS" id="PR00248">
    <property type="entry name" value="GPCRMGR"/>
</dbReference>
<dbReference type="GO" id="GO:0016020">
    <property type="term" value="C:membrane"/>
    <property type="evidence" value="ECO:0007669"/>
    <property type="project" value="UniProtKB-SubCell"/>
</dbReference>
<name>A0A1Y3AQ61_EURMA</name>
<evidence type="ECO:0000256" key="5">
    <source>
        <dbReference type="ARBA" id="ARBA00023170"/>
    </source>
</evidence>
<organism evidence="8 9">
    <name type="scientific">Euroglyphus maynei</name>
    <name type="common">Mayne's house dust mite</name>
    <dbReference type="NCBI Taxonomy" id="6958"/>
    <lineage>
        <taxon>Eukaryota</taxon>
        <taxon>Metazoa</taxon>
        <taxon>Ecdysozoa</taxon>
        <taxon>Arthropoda</taxon>
        <taxon>Chelicerata</taxon>
        <taxon>Arachnida</taxon>
        <taxon>Acari</taxon>
        <taxon>Acariformes</taxon>
        <taxon>Sarcoptiformes</taxon>
        <taxon>Astigmata</taxon>
        <taxon>Psoroptidia</taxon>
        <taxon>Analgoidea</taxon>
        <taxon>Pyroglyphidae</taxon>
        <taxon>Pyroglyphinae</taxon>
        <taxon>Euroglyphus</taxon>
    </lineage>
</organism>
<evidence type="ECO:0000256" key="6">
    <source>
        <dbReference type="ARBA" id="ARBA00023180"/>
    </source>
</evidence>
<dbReference type="Gene3D" id="3.40.50.2300">
    <property type="match status" value="3"/>
</dbReference>
<keyword evidence="2" id="KW-0812">Transmembrane</keyword>
<keyword evidence="4" id="KW-0472">Membrane</keyword>
<comment type="caution">
    <text evidence="8">The sequence shown here is derived from an EMBL/GenBank/DDBJ whole genome shotgun (WGS) entry which is preliminary data.</text>
</comment>
<evidence type="ECO:0000256" key="2">
    <source>
        <dbReference type="ARBA" id="ARBA00022692"/>
    </source>
</evidence>
<keyword evidence="3" id="KW-1133">Transmembrane helix</keyword>
<evidence type="ECO:0000256" key="1">
    <source>
        <dbReference type="ARBA" id="ARBA00004141"/>
    </source>
</evidence>
<dbReference type="GO" id="GO:0004930">
    <property type="term" value="F:G protein-coupled receptor activity"/>
    <property type="evidence" value="ECO:0007669"/>
    <property type="project" value="InterPro"/>
</dbReference>
<evidence type="ECO:0000313" key="8">
    <source>
        <dbReference type="EMBL" id="OTF70589.1"/>
    </source>
</evidence>
<dbReference type="Proteomes" id="UP000194236">
    <property type="component" value="Unassembled WGS sequence"/>
</dbReference>
<dbReference type="PANTHER" id="PTHR24060">
    <property type="entry name" value="METABOTROPIC GLUTAMATE RECEPTOR"/>
    <property type="match status" value="1"/>
</dbReference>
<gene>
    <name evidence="8" type="ORF">BLA29_000543</name>
</gene>
<protein>
    <submittedName>
        <fullName evidence="8">Pheromone and odorant receptor-like protein</fullName>
    </submittedName>
</protein>
<dbReference type="InterPro" id="IPR001828">
    <property type="entry name" value="ANF_lig-bd_rcpt"/>
</dbReference>
<dbReference type="SUPFAM" id="SSF53822">
    <property type="entry name" value="Periplasmic binding protein-like I"/>
    <property type="match status" value="1"/>
</dbReference>
<dbReference type="EMBL" id="MUJZ01065003">
    <property type="protein sequence ID" value="OTF70589.1"/>
    <property type="molecule type" value="Genomic_DNA"/>
</dbReference>
<accession>A0A1Y3AQ61</accession>
<dbReference type="InterPro" id="IPR050726">
    <property type="entry name" value="mGluR"/>
</dbReference>
<dbReference type="InterPro" id="IPR028082">
    <property type="entry name" value="Peripla_BP_I"/>
</dbReference>
<keyword evidence="6" id="KW-0325">Glycoprotein</keyword>
<comment type="subcellular location">
    <subcellularLocation>
        <location evidence="1">Membrane</location>
        <topology evidence="1">Multi-pass membrane protein</topology>
    </subcellularLocation>
</comment>
<dbReference type="AlphaFoldDB" id="A0A1Y3AQ61"/>
<evidence type="ECO:0000256" key="3">
    <source>
        <dbReference type="ARBA" id="ARBA00022989"/>
    </source>
</evidence>
<evidence type="ECO:0000313" key="9">
    <source>
        <dbReference type="Proteomes" id="UP000194236"/>
    </source>
</evidence>
<dbReference type="OrthoDB" id="6366218at2759"/>
<dbReference type="Pfam" id="PF01094">
    <property type="entry name" value="ANF_receptor"/>
    <property type="match status" value="1"/>
</dbReference>
<dbReference type="InterPro" id="IPR000337">
    <property type="entry name" value="GPCR_3"/>
</dbReference>
<feature type="domain" description="Receptor ligand binding region" evidence="7">
    <location>
        <begin position="170"/>
        <end position="566"/>
    </location>
</feature>